<dbReference type="AlphaFoldDB" id="A0A512ME88"/>
<evidence type="ECO:0000313" key="4">
    <source>
        <dbReference type="Proteomes" id="UP000321577"/>
    </source>
</evidence>
<accession>A0A512ME88</accession>
<reference evidence="3 4" key="1">
    <citation type="submission" date="2019-07" db="EMBL/GenBank/DDBJ databases">
        <title>Whole genome shotgun sequence of Brevifollis gellanilyticus NBRC 108608.</title>
        <authorList>
            <person name="Hosoyama A."/>
            <person name="Uohara A."/>
            <person name="Ohji S."/>
            <person name="Ichikawa N."/>
        </authorList>
    </citation>
    <scope>NUCLEOTIDE SEQUENCE [LARGE SCALE GENOMIC DNA]</scope>
    <source>
        <strain evidence="3 4">NBRC 108608</strain>
    </source>
</reference>
<dbReference type="InterPro" id="IPR046540">
    <property type="entry name" value="DMFA2_C"/>
</dbReference>
<keyword evidence="1" id="KW-0732">Signal</keyword>
<evidence type="ECO:0000313" key="3">
    <source>
        <dbReference type="EMBL" id="GEP45012.1"/>
    </source>
</evidence>
<dbReference type="RefSeq" id="WP_246145774.1">
    <property type="nucleotide sequence ID" value="NZ_BKAG01000040.1"/>
</dbReference>
<evidence type="ECO:0000259" key="2">
    <source>
        <dbReference type="Pfam" id="PF20254"/>
    </source>
</evidence>
<feature type="domain" description="N,N-dimethylformamidase beta subunit-like C-terminal" evidence="2">
    <location>
        <begin position="52"/>
        <end position="448"/>
    </location>
</feature>
<organism evidence="3 4">
    <name type="scientific">Brevifollis gellanilyticus</name>
    <dbReference type="NCBI Taxonomy" id="748831"/>
    <lineage>
        <taxon>Bacteria</taxon>
        <taxon>Pseudomonadati</taxon>
        <taxon>Verrucomicrobiota</taxon>
        <taxon>Verrucomicrobiia</taxon>
        <taxon>Verrucomicrobiales</taxon>
        <taxon>Verrucomicrobiaceae</taxon>
    </lineage>
</organism>
<dbReference type="InterPro" id="IPR029062">
    <property type="entry name" value="Class_I_gatase-like"/>
</dbReference>
<dbReference type="EMBL" id="BKAG01000040">
    <property type="protein sequence ID" value="GEP45012.1"/>
    <property type="molecule type" value="Genomic_DNA"/>
</dbReference>
<gene>
    <name evidence="3" type="ORF">BGE01nite_43030</name>
</gene>
<feature type="chain" id="PRO_5021724660" description="N,N-dimethylformamidase beta subunit-like C-terminal domain-containing protein" evidence="1">
    <location>
        <begin position="17"/>
        <end position="465"/>
    </location>
</feature>
<evidence type="ECO:0000256" key="1">
    <source>
        <dbReference type="SAM" id="SignalP"/>
    </source>
</evidence>
<proteinExistence type="predicted"/>
<comment type="caution">
    <text evidence="3">The sequence shown here is derived from an EMBL/GenBank/DDBJ whole genome shotgun (WGS) entry which is preliminary data.</text>
</comment>
<feature type="signal peptide" evidence="1">
    <location>
        <begin position="1"/>
        <end position="16"/>
    </location>
</feature>
<dbReference type="Proteomes" id="UP000321577">
    <property type="component" value="Unassembled WGS sequence"/>
</dbReference>
<dbReference type="SUPFAM" id="SSF52317">
    <property type="entry name" value="Class I glutamine amidotransferase-like"/>
    <property type="match status" value="1"/>
</dbReference>
<protein>
    <recommendedName>
        <fullName evidence="2">N,N-dimethylformamidase beta subunit-like C-terminal domain-containing protein</fullName>
    </recommendedName>
</protein>
<dbReference type="Pfam" id="PF20254">
    <property type="entry name" value="DMFA2_C"/>
    <property type="match status" value="1"/>
</dbReference>
<name>A0A512ME88_9BACT</name>
<sequence>MLRTLVCLLLASVIQAAEPAPLYIEGYAGQRSVAQGEPVALHVSTSAAKFEIEVARLGTTREIVWKKADMPGQAHPVPEDASANGCRWPESLRVPVGVDWKSGYYEVALRAADTGGKWTHRGRRTAESSAYFIVRSAKPGSTSKILLQLCTNTYNAYNNWAGFSVYAYNSLSNNQGHKVSFERPPAPQFSKWELPFVKWAESQGQSIEFAANEDLEFHPEILTNYKLVLSVGHDEYWSSPMRDNLEAWIGKGGNVAFFSGNTCCWQVRSEDGGRAFTCWKQNYHLDPVFASREFKTLASLWSHHLIQRPENQLTGVGFLWGGYRKSHGQFMEDPAEYEVHRPDHWLFAGTGLKRGDKFGGKDTIVGYECDGCELAWKDGLPFPTFNDGTPKTFEVLATCPVRWHPDDAEWYEKWEKGRTGAATLGLYTRGGTVFTAATTDWAHGLQGNDPHVMRITKNVLERLGK</sequence>
<keyword evidence="4" id="KW-1185">Reference proteome</keyword>